<dbReference type="EMBL" id="JANJPK010000026">
    <property type="protein sequence ID" value="MCR1233240.1"/>
    <property type="molecule type" value="Genomic_DNA"/>
</dbReference>
<feature type="domain" description="Tyr recombinase" evidence="2">
    <location>
        <begin position="3"/>
        <end position="184"/>
    </location>
</feature>
<gene>
    <name evidence="6" type="ORF">EI220_04060</name>
    <name evidence="3" type="ORF">ERS132426_02213</name>
    <name evidence="5" type="ORF">NOL13_00430</name>
    <name evidence="4" type="ORF">NQD44_09005</name>
</gene>
<dbReference type="GO" id="GO:0006310">
    <property type="term" value="P:DNA recombination"/>
    <property type="evidence" value="ECO:0007669"/>
    <property type="project" value="UniProtKB-KW"/>
</dbReference>
<dbReference type="EMBL" id="JANFMP010000001">
    <property type="protein sequence ID" value="MDG4525885.1"/>
    <property type="molecule type" value="Genomic_DNA"/>
</dbReference>
<dbReference type="Pfam" id="PF00589">
    <property type="entry name" value="Phage_integrase"/>
    <property type="match status" value="1"/>
</dbReference>
<dbReference type="Proteomes" id="UP000278566">
    <property type="component" value="Unassembled WGS sequence"/>
</dbReference>
<keyword evidence="1" id="KW-0233">DNA recombination</keyword>
<dbReference type="GO" id="GO:0003677">
    <property type="term" value="F:DNA binding"/>
    <property type="evidence" value="ECO:0007669"/>
    <property type="project" value="InterPro"/>
</dbReference>
<dbReference type="AlphaFoldDB" id="A0A0M9FIQ8"/>
<name>A0A0M9FIQ8_STRSU</name>
<dbReference type="InterPro" id="IPR013762">
    <property type="entry name" value="Integrase-like_cat_sf"/>
</dbReference>
<reference evidence="5" key="3">
    <citation type="submission" date="2022-07" db="EMBL/GenBank/DDBJ databases">
        <title>Whole Genome Sequencing of Streptococcus suis.</title>
        <authorList>
            <person name="Dai X."/>
            <person name="Huang J."/>
            <person name="Wang L."/>
        </authorList>
    </citation>
    <scope>NUCLEOTIDE SEQUENCE</scope>
    <source>
        <strain evidence="5">XNB2</strain>
    </source>
</reference>
<reference evidence="4" key="4">
    <citation type="submission" date="2022-07" db="EMBL/GenBank/DDBJ databases">
        <authorList>
            <person name="Peng Z."/>
        </authorList>
    </citation>
    <scope>NUCLEOTIDE SEQUENCE</scope>
    <source>
        <strain evidence="4">2022WUSS069</strain>
    </source>
</reference>
<evidence type="ECO:0000313" key="7">
    <source>
        <dbReference type="Proteomes" id="UP000074850"/>
    </source>
</evidence>
<dbReference type="RefSeq" id="WP_024378300.1">
    <property type="nucleotide sequence ID" value="NZ_CEDB01000019.1"/>
</dbReference>
<dbReference type="Proteomes" id="UP001152875">
    <property type="component" value="Unassembled WGS sequence"/>
</dbReference>
<evidence type="ECO:0000259" key="2">
    <source>
        <dbReference type="PROSITE" id="PS51898"/>
    </source>
</evidence>
<dbReference type="GO" id="GO:0015074">
    <property type="term" value="P:DNA integration"/>
    <property type="evidence" value="ECO:0007669"/>
    <property type="project" value="InterPro"/>
</dbReference>
<evidence type="ECO:0000313" key="8">
    <source>
        <dbReference type="Proteomes" id="UP000278566"/>
    </source>
</evidence>
<dbReference type="PANTHER" id="PTHR30349:SF82">
    <property type="entry name" value="INTEGRASE_RECOMBINASE YOEC-RELATED"/>
    <property type="match status" value="1"/>
</dbReference>
<proteinExistence type="predicted"/>
<dbReference type="PROSITE" id="PS51898">
    <property type="entry name" value="TYR_RECOMBINASE"/>
    <property type="match status" value="1"/>
</dbReference>
<accession>A0A0M9FIQ8</accession>
<dbReference type="Gene3D" id="1.10.443.10">
    <property type="entry name" value="Intergrase catalytic core"/>
    <property type="match status" value="1"/>
</dbReference>
<sequence>MRSVEPIRNVDDIERIKDYLKERNERDYILFMFGIYSGIRISDFLGLKVKDVKGDRVFVVEKKTKKAKPFAINPKLRKALNQYIENKELKDYDFLFPSRKRDKRNGVQFAPIQRKTAWEIVKKAGQHIGLENLGSHSMRKTFGYHYYIQTHDVVTLQKIFNHSTPTITLIYIGYQQDELDEAILTFDY</sequence>
<evidence type="ECO:0000256" key="1">
    <source>
        <dbReference type="ARBA" id="ARBA00023172"/>
    </source>
</evidence>
<dbReference type="InterPro" id="IPR011010">
    <property type="entry name" value="DNA_brk_join_enz"/>
</dbReference>
<organism evidence="6 8">
    <name type="scientific">Streptococcus suis</name>
    <dbReference type="NCBI Taxonomy" id="1307"/>
    <lineage>
        <taxon>Bacteria</taxon>
        <taxon>Bacillati</taxon>
        <taxon>Bacillota</taxon>
        <taxon>Bacilli</taxon>
        <taxon>Lactobacillales</taxon>
        <taxon>Streptococcaceae</taxon>
        <taxon>Streptococcus</taxon>
    </lineage>
</organism>
<dbReference type="PANTHER" id="PTHR30349">
    <property type="entry name" value="PHAGE INTEGRASE-RELATED"/>
    <property type="match status" value="1"/>
</dbReference>
<evidence type="ECO:0000313" key="6">
    <source>
        <dbReference type="EMBL" id="RRN51716.1"/>
    </source>
</evidence>
<evidence type="ECO:0000313" key="4">
    <source>
        <dbReference type="EMBL" id="MCR1233240.1"/>
    </source>
</evidence>
<evidence type="ECO:0000313" key="3">
    <source>
        <dbReference type="EMBL" id="CYV72075.1"/>
    </source>
</evidence>
<dbReference type="Proteomes" id="UP000074850">
    <property type="component" value="Unassembled WGS sequence"/>
</dbReference>
<dbReference type="EMBL" id="FIHM01000077">
    <property type="protein sequence ID" value="CYV72075.1"/>
    <property type="molecule type" value="Genomic_DNA"/>
</dbReference>
<dbReference type="EMBL" id="RRZO01000016">
    <property type="protein sequence ID" value="RRN51716.1"/>
    <property type="molecule type" value="Genomic_DNA"/>
</dbReference>
<reference evidence="6 8" key="2">
    <citation type="submission" date="2018-11" db="EMBL/GenBank/DDBJ databases">
        <title>Changes in penicillin susceptibility of Streptococcus suis isolates by amino acid alterations in the penicillin-binding protein.</title>
        <authorList>
            <person name="Niemann L."/>
            <person name="Eichhorn I."/>
        </authorList>
    </citation>
    <scope>NUCLEOTIDE SEQUENCE [LARGE SCALE GENOMIC DNA]</scope>
    <source>
        <strain evidence="6 8">IMT40738</strain>
    </source>
</reference>
<dbReference type="InterPro" id="IPR050090">
    <property type="entry name" value="Tyrosine_recombinase_XerCD"/>
</dbReference>
<dbReference type="Proteomes" id="UP001206089">
    <property type="component" value="Unassembled WGS sequence"/>
</dbReference>
<reference evidence="3 7" key="1">
    <citation type="submission" date="2016-02" db="EMBL/GenBank/DDBJ databases">
        <authorList>
            <consortium name="Pathogen Informatics"/>
        </authorList>
    </citation>
    <scope>NUCLEOTIDE SEQUENCE [LARGE SCALE GENOMIC DNA]</scope>
    <source>
        <strain evidence="3 7">LSS64</strain>
    </source>
</reference>
<protein>
    <submittedName>
        <fullName evidence="3">Gp32</fullName>
    </submittedName>
    <submittedName>
        <fullName evidence="6">Site-specific integrase</fullName>
    </submittedName>
</protein>
<dbReference type="SUPFAM" id="SSF56349">
    <property type="entry name" value="DNA breaking-rejoining enzymes"/>
    <property type="match status" value="1"/>
</dbReference>
<evidence type="ECO:0000313" key="5">
    <source>
        <dbReference type="EMBL" id="MDG4525885.1"/>
    </source>
</evidence>
<dbReference type="PATRIC" id="fig|1307.473.peg.755"/>
<dbReference type="CDD" id="cd01192">
    <property type="entry name" value="INT_C_like_3"/>
    <property type="match status" value="1"/>
</dbReference>
<dbReference type="InterPro" id="IPR002104">
    <property type="entry name" value="Integrase_catalytic"/>
</dbReference>